<evidence type="ECO:0000256" key="1">
    <source>
        <dbReference type="SAM" id="MobiDB-lite"/>
    </source>
</evidence>
<evidence type="ECO:0000313" key="2">
    <source>
        <dbReference type="EMBL" id="KAJ4368814.1"/>
    </source>
</evidence>
<organism evidence="2 3">
    <name type="scientific">Neocucurbitaria cava</name>
    <dbReference type="NCBI Taxonomy" id="798079"/>
    <lineage>
        <taxon>Eukaryota</taxon>
        <taxon>Fungi</taxon>
        <taxon>Dikarya</taxon>
        <taxon>Ascomycota</taxon>
        <taxon>Pezizomycotina</taxon>
        <taxon>Dothideomycetes</taxon>
        <taxon>Pleosporomycetidae</taxon>
        <taxon>Pleosporales</taxon>
        <taxon>Pleosporineae</taxon>
        <taxon>Cucurbitariaceae</taxon>
        <taxon>Neocucurbitaria</taxon>
    </lineage>
</organism>
<reference evidence="2" key="1">
    <citation type="submission" date="2022-10" db="EMBL/GenBank/DDBJ databases">
        <title>Tapping the CABI collections for fungal endophytes: first genome assemblies for Collariella, Neodidymelliopsis, Ascochyta clinopodiicola, Didymella pomorum, Didymosphaeria variabile, Neocosmospora piperis and Neocucurbitaria cava.</title>
        <authorList>
            <person name="Hill R."/>
        </authorList>
    </citation>
    <scope>NUCLEOTIDE SEQUENCE</scope>
    <source>
        <strain evidence="2">IMI 356814</strain>
    </source>
</reference>
<comment type="caution">
    <text evidence="2">The sequence shown here is derived from an EMBL/GenBank/DDBJ whole genome shotgun (WGS) entry which is preliminary data.</text>
</comment>
<keyword evidence="3" id="KW-1185">Reference proteome</keyword>
<proteinExistence type="predicted"/>
<dbReference type="EMBL" id="JAPEUY010000010">
    <property type="protein sequence ID" value="KAJ4368814.1"/>
    <property type="molecule type" value="Genomic_DNA"/>
</dbReference>
<gene>
    <name evidence="2" type="ORF">N0V83_005896</name>
</gene>
<dbReference type="AlphaFoldDB" id="A0A9W8Y672"/>
<feature type="compositionally biased region" description="Basic and acidic residues" evidence="1">
    <location>
        <begin position="406"/>
        <end position="421"/>
    </location>
</feature>
<sequence>MSSLAAVRTALKSSDSEHATYLTSLIDSGKIAPSKTNPGSKTRQLFGPLDADFPRLGKRISLFDADRIPTKQELQELCLRDLKATREHFNDRLVNFAPSRAAEDATATDEGDPTLNLITNINKDRESSSQGISQAIAFQSESLQNICIEGAEKPDNVLHTSMTACIVLPHNNLLPLQHSNEGITTTTLLSGSIVWIIWPPTHHNLSILQTFYESLAEDTDDSVPDVSRDLEGGIAFLQNEGESLRFPPFCPMMNLAIKTSVLATSSTVTATAYIAILRRLPLLKSWFKTEVNGDQKQSEFNSAMLKTLDKMLNGEIDPATKELNVSHKLPLTPNDGPLHALLSSWDDAKGDVAAILSTADKKVVKDIWASFLIREKGRECKICGKVIRNKMKLMRQHFVDVHWPMEEKGKGKNKGEGRVDSMEVGGDELSGHGDEDAMEIE</sequence>
<dbReference type="Proteomes" id="UP001140560">
    <property type="component" value="Unassembled WGS sequence"/>
</dbReference>
<protein>
    <submittedName>
        <fullName evidence="2">Uncharacterized protein</fullName>
    </submittedName>
</protein>
<accession>A0A9W8Y672</accession>
<dbReference type="OrthoDB" id="3790934at2759"/>
<feature type="region of interest" description="Disordered" evidence="1">
    <location>
        <begin position="406"/>
        <end position="441"/>
    </location>
</feature>
<name>A0A9W8Y672_9PLEO</name>
<evidence type="ECO:0000313" key="3">
    <source>
        <dbReference type="Proteomes" id="UP001140560"/>
    </source>
</evidence>